<dbReference type="GeneID" id="48309733"/>
<evidence type="ECO:0000313" key="2">
    <source>
        <dbReference type="EMBL" id="ANY73935.1"/>
    </source>
</evidence>
<reference evidence="2" key="1">
    <citation type="submission" date="2016-08" db="EMBL/GenBank/DDBJ databases">
        <title>Complete Genome Seqeunce of Paenibacillus sp. nov. IHBB 9852 from high altitute lake of Indian trans-Himalayas.</title>
        <authorList>
            <person name="Kiran S."/>
            <person name="Swarnkar M.K."/>
            <person name="Rana A."/>
            <person name="Tewari R."/>
            <person name="Gulati A."/>
        </authorList>
    </citation>
    <scope>NUCLEOTIDE SEQUENCE [LARGE SCALE GENOMIC DNA]</scope>
    <source>
        <strain evidence="2">IHBB 9852</strain>
    </source>
</reference>
<dbReference type="EMBL" id="CP016809">
    <property type="protein sequence ID" value="ANY73935.1"/>
    <property type="molecule type" value="Genomic_DNA"/>
</dbReference>
<gene>
    <name evidence="2" type="ORF">BBD41_15870</name>
</gene>
<proteinExistence type="predicted"/>
<dbReference type="KEGG" id="pib:BBD41_15870"/>
<dbReference type="AlphaFoldDB" id="A0A1B2E1U0"/>
<feature type="transmembrane region" description="Helical" evidence="1">
    <location>
        <begin position="53"/>
        <end position="78"/>
    </location>
</feature>
<evidence type="ECO:0000256" key="1">
    <source>
        <dbReference type="SAM" id="Phobius"/>
    </source>
</evidence>
<feature type="transmembrane region" description="Helical" evidence="1">
    <location>
        <begin position="99"/>
        <end position="119"/>
    </location>
</feature>
<sequence length="345" mass="37786">MKKHQLTAVALSVILTGLGLFYIGTPMLIMIGALLMALQGVVLYFLLLTLGFLGFLALPAALALHIAGIVITIIYFTYRSPKKPWLEQKRQRQLSSPGAIAVRTVIGFLLLAGSVYAGYTAGIAPFTKSAAEKQAVREAAEQYLEQKYGEPFKVTKIDYTWAVGSYNLKAIPEGAPELEFTLDSTDGSPPVPSGETYLNRVWGAQLRDKAEPVIDRLYPDGAFVQAWVSCNMKQVVREYDKLDSCSSGPVSQSVDIVVFADVAEGSLDQEKERILELVKQLPGVTVPGKTDLQIEYYPAKLNTPANAAKLQKGNGTLRDASPTYQFREFDISQVKGISDIELRKS</sequence>
<organism evidence="2">
    <name type="scientific">Paenibacillus ihbetae</name>
    <dbReference type="NCBI Taxonomy" id="1870820"/>
    <lineage>
        <taxon>Bacteria</taxon>
        <taxon>Bacillati</taxon>
        <taxon>Bacillota</taxon>
        <taxon>Bacilli</taxon>
        <taxon>Bacillales</taxon>
        <taxon>Paenibacillaceae</taxon>
        <taxon>Paenibacillus</taxon>
    </lineage>
</organism>
<keyword evidence="1" id="KW-0472">Membrane</keyword>
<keyword evidence="1" id="KW-1133">Transmembrane helix</keyword>
<name>A0A1B2E1U0_9BACL</name>
<keyword evidence="1" id="KW-0812">Transmembrane</keyword>
<accession>A0A1B2E1U0</accession>
<protein>
    <submittedName>
        <fullName evidence="2">Uncharacterized protein</fullName>
    </submittedName>
</protein>
<dbReference type="RefSeq" id="WP_099478175.1">
    <property type="nucleotide sequence ID" value="NZ_CP016809.1"/>
</dbReference>